<dbReference type="EMBL" id="AMGX01000007">
    <property type="protein sequence ID" value="EXJ71573.1"/>
    <property type="molecule type" value="Genomic_DNA"/>
</dbReference>
<feature type="region of interest" description="Disordered" evidence="2">
    <location>
        <begin position="1"/>
        <end position="23"/>
    </location>
</feature>
<name>W9WUE3_9EURO</name>
<feature type="region of interest" description="Disordered" evidence="2">
    <location>
        <begin position="568"/>
        <end position="626"/>
    </location>
</feature>
<feature type="region of interest" description="Disordered" evidence="2">
    <location>
        <begin position="498"/>
        <end position="552"/>
    </location>
</feature>
<feature type="coiled-coil region" evidence="1">
    <location>
        <begin position="190"/>
        <end position="235"/>
    </location>
</feature>
<comment type="caution">
    <text evidence="3">The sequence shown here is derived from an EMBL/GenBank/DDBJ whole genome shotgun (WGS) entry which is preliminary data.</text>
</comment>
<dbReference type="OrthoDB" id="4154645at2759"/>
<dbReference type="GeneID" id="19190099"/>
<evidence type="ECO:0000313" key="3">
    <source>
        <dbReference type="EMBL" id="EXJ71573.1"/>
    </source>
</evidence>
<feature type="region of interest" description="Disordered" evidence="2">
    <location>
        <begin position="392"/>
        <end position="447"/>
    </location>
</feature>
<proteinExistence type="predicted"/>
<evidence type="ECO:0000313" key="4">
    <source>
        <dbReference type="Proteomes" id="UP000019471"/>
    </source>
</evidence>
<feature type="region of interest" description="Disordered" evidence="2">
    <location>
        <begin position="644"/>
        <end position="721"/>
    </location>
</feature>
<dbReference type="AlphaFoldDB" id="W9WUE3"/>
<evidence type="ECO:0000256" key="1">
    <source>
        <dbReference type="SAM" id="Coils"/>
    </source>
</evidence>
<accession>W9WUE3</accession>
<reference evidence="3 4" key="1">
    <citation type="submission" date="2013-03" db="EMBL/GenBank/DDBJ databases">
        <title>The Genome Sequence of Cladophialophora psammophila CBS 110553.</title>
        <authorList>
            <consortium name="The Broad Institute Genomics Platform"/>
            <person name="Cuomo C."/>
            <person name="de Hoog S."/>
            <person name="Gorbushina A."/>
            <person name="Walker B."/>
            <person name="Young S.K."/>
            <person name="Zeng Q."/>
            <person name="Gargeya S."/>
            <person name="Fitzgerald M."/>
            <person name="Haas B."/>
            <person name="Abouelleil A."/>
            <person name="Allen A.W."/>
            <person name="Alvarado L."/>
            <person name="Arachchi H.M."/>
            <person name="Berlin A.M."/>
            <person name="Chapman S.B."/>
            <person name="Gainer-Dewar J."/>
            <person name="Goldberg J."/>
            <person name="Griggs A."/>
            <person name="Gujja S."/>
            <person name="Hansen M."/>
            <person name="Howarth C."/>
            <person name="Imamovic A."/>
            <person name="Ireland A."/>
            <person name="Larimer J."/>
            <person name="McCowan C."/>
            <person name="Murphy C."/>
            <person name="Pearson M."/>
            <person name="Poon T.W."/>
            <person name="Priest M."/>
            <person name="Roberts A."/>
            <person name="Saif S."/>
            <person name="Shea T."/>
            <person name="Sisk P."/>
            <person name="Sykes S."/>
            <person name="Wortman J."/>
            <person name="Nusbaum C."/>
            <person name="Birren B."/>
        </authorList>
    </citation>
    <scope>NUCLEOTIDE SEQUENCE [LARGE SCALE GENOMIC DNA]</scope>
    <source>
        <strain evidence="3 4">CBS 110553</strain>
    </source>
</reference>
<feature type="compositionally biased region" description="Polar residues" evidence="2">
    <location>
        <begin position="568"/>
        <end position="586"/>
    </location>
</feature>
<sequence length="721" mass="77697">MASSQQRHPVGLPNYMPQNPTANGSPVRCYPNGMANLTPQHVNANGSPLGTHEAGMPSNVPLNIMNAGNPIANEYSQILGSVLQFPVYDSSTVPIRGERMTNVMASESFNDGYFTQNDPVGMQGLLAQDVMSDNGSQGIYGNFFPEEQLYLDPAFTGFETFDENIAQGFPVIPQGQQDTAGEQMWTQELVSQLRAALQTSQDKISLLEDEHGRNVATLQERVAALEKENVTLKRENVMVKSFYNMIRGYYDFTMGPNGKLLPVIPTSNQSAVVQSNKPKPVFQEAYEAKMERMQRQYQRVLVNADICLLCPLHHSSRQQLQPPQMVEAPAQVIDLTSEEPGPSRRQGTIQEFLASAARYDIWEGCHAATQTTAALGAATPARVTTTAGTASAASSIPSARETAAAHAASSQHSATTSAKRPASPATPPSPAEDVSPSKRQKRKQSDYTWMQQTQNLALRKATGNLPHPLEGWDPQRVAAAAAAGHLKAFAVNTAVSTAPATNHPSSSLPPKPAPASKSTSSSHKSSKVPQPKPATAKKSNARAKGKEKVQSSAASLADLAMALSGPNTAHSAVANTSGTTNSSNALSVDILVEEPTYVPARRPTPHLPPTAPPTDMDSESETEEERAARIRDYDLMIIDHNEQSALPANSEVGRSSPFEPNDDDVADLVALFEASEESDNQQKGALEANQSENWDDADSLFGEKEFQVMPQDEESEVSEEE</sequence>
<feature type="compositionally biased region" description="Low complexity" evidence="2">
    <location>
        <begin position="392"/>
        <end position="423"/>
    </location>
</feature>
<protein>
    <submittedName>
        <fullName evidence="3">Uncharacterized protein</fullName>
    </submittedName>
</protein>
<gene>
    <name evidence="3" type="ORF">A1O5_05381</name>
</gene>
<feature type="compositionally biased region" description="Acidic residues" evidence="2">
    <location>
        <begin position="711"/>
        <end position="721"/>
    </location>
</feature>
<dbReference type="Proteomes" id="UP000019471">
    <property type="component" value="Unassembled WGS sequence"/>
</dbReference>
<organism evidence="3 4">
    <name type="scientific">Cladophialophora psammophila CBS 110553</name>
    <dbReference type="NCBI Taxonomy" id="1182543"/>
    <lineage>
        <taxon>Eukaryota</taxon>
        <taxon>Fungi</taxon>
        <taxon>Dikarya</taxon>
        <taxon>Ascomycota</taxon>
        <taxon>Pezizomycotina</taxon>
        <taxon>Eurotiomycetes</taxon>
        <taxon>Chaetothyriomycetidae</taxon>
        <taxon>Chaetothyriales</taxon>
        <taxon>Herpotrichiellaceae</taxon>
        <taxon>Cladophialophora</taxon>
    </lineage>
</organism>
<dbReference type="RefSeq" id="XP_007744172.1">
    <property type="nucleotide sequence ID" value="XM_007745982.1"/>
</dbReference>
<keyword evidence="1" id="KW-0175">Coiled coil</keyword>
<feature type="compositionally biased region" description="Low complexity" evidence="2">
    <location>
        <begin position="514"/>
        <end position="529"/>
    </location>
</feature>
<dbReference type="HOGENOM" id="CLU_383556_0_0_1"/>
<evidence type="ECO:0000256" key="2">
    <source>
        <dbReference type="SAM" id="MobiDB-lite"/>
    </source>
</evidence>
<keyword evidence="4" id="KW-1185">Reference proteome</keyword>